<dbReference type="PANTHER" id="PTHR43066">
    <property type="entry name" value="RHOMBOID-RELATED PROTEIN"/>
    <property type="match status" value="1"/>
</dbReference>
<keyword evidence="7" id="KW-0645">Protease</keyword>
<evidence type="ECO:0000313" key="7">
    <source>
        <dbReference type="EMBL" id="OVE84731.1"/>
    </source>
</evidence>
<dbReference type="PANTHER" id="PTHR43066:SF11">
    <property type="entry name" value="PEPTIDASE S54 RHOMBOID DOMAIN-CONTAINING PROTEIN"/>
    <property type="match status" value="1"/>
</dbReference>
<dbReference type="InterPro" id="IPR022764">
    <property type="entry name" value="Peptidase_S54_rhomboid_dom"/>
</dbReference>
<comment type="subcellular location">
    <subcellularLocation>
        <location evidence="1">Membrane</location>
        <topology evidence="1">Multi-pass membrane protein</topology>
    </subcellularLocation>
</comment>
<feature type="transmembrane region" description="Helical" evidence="5">
    <location>
        <begin position="58"/>
        <end position="77"/>
    </location>
</feature>
<keyword evidence="8" id="KW-1185">Reference proteome</keyword>
<evidence type="ECO:0000259" key="6">
    <source>
        <dbReference type="Pfam" id="PF01694"/>
    </source>
</evidence>
<evidence type="ECO:0000256" key="2">
    <source>
        <dbReference type="ARBA" id="ARBA00022692"/>
    </source>
</evidence>
<feature type="transmembrane region" description="Helical" evidence="5">
    <location>
        <begin position="160"/>
        <end position="180"/>
    </location>
</feature>
<dbReference type="Pfam" id="PF01694">
    <property type="entry name" value="Rhomboid"/>
    <property type="match status" value="1"/>
</dbReference>
<accession>A0A202E900</accession>
<dbReference type="SUPFAM" id="SSF144091">
    <property type="entry name" value="Rhomboid-like"/>
    <property type="match status" value="1"/>
</dbReference>
<evidence type="ECO:0000256" key="4">
    <source>
        <dbReference type="ARBA" id="ARBA00023136"/>
    </source>
</evidence>
<keyword evidence="2 5" id="KW-0812">Transmembrane</keyword>
<proteinExistence type="predicted"/>
<dbReference type="RefSeq" id="WP_087714696.1">
    <property type="nucleotide sequence ID" value="NZ_MWPH01000002.1"/>
</dbReference>
<feature type="transmembrane region" description="Helical" evidence="5">
    <location>
        <begin position="89"/>
        <end position="122"/>
    </location>
</feature>
<keyword evidence="7" id="KW-0378">Hydrolase</keyword>
<evidence type="ECO:0000256" key="5">
    <source>
        <dbReference type="SAM" id="Phobius"/>
    </source>
</evidence>
<feature type="transmembrane region" description="Helical" evidence="5">
    <location>
        <begin position="12"/>
        <end position="38"/>
    </location>
</feature>
<feature type="domain" description="Peptidase S54 rhomboid" evidence="6">
    <location>
        <begin position="45"/>
        <end position="204"/>
    </location>
</feature>
<dbReference type="GO" id="GO:0016020">
    <property type="term" value="C:membrane"/>
    <property type="evidence" value="ECO:0007669"/>
    <property type="project" value="UniProtKB-SubCell"/>
</dbReference>
<dbReference type="InterPro" id="IPR035952">
    <property type="entry name" value="Rhomboid-like_sf"/>
</dbReference>
<dbReference type="AlphaFoldDB" id="A0A202E900"/>
<dbReference type="EMBL" id="MWPH01000002">
    <property type="protein sequence ID" value="OVE84731.1"/>
    <property type="molecule type" value="Genomic_DNA"/>
</dbReference>
<reference evidence="7 8" key="1">
    <citation type="submission" date="2017-02" db="EMBL/GenBank/DDBJ databases">
        <title>Natronthermophilus aegyptiacus gen. nov.,sp. nov., an aerobic, extremely halophilic alkalithermophilic archaeon isolated from the athalassohaline Wadi An Natrun, Egypt.</title>
        <authorList>
            <person name="Zhao B."/>
        </authorList>
    </citation>
    <scope>NUCLEOTIDE SEQUENCE [LARGE SCALE GENOMIC DNA]</scope>
    <source>
        <strain evidence="7 8">CGMCC 1.3597</strain>
    </source>
</reference>
<dbReference type="Gene3D" id="1.20.1540.10">
    <property type="entry name" value="Rhomboid-like"/>
    <property type="match status" value="1"/>
</dbReference>
<comment type="caution">
    <text evidence="7">The sequence shown here is derived from an EMBL/GenBank/DDBJ whole genome shotgun (WGS) entry which is preliminary data.</text>
</comment>
<dbReference type="GO" id="GO:0006508">
    <property type="term" value="P:proteolysis"/>
    <property type="evidence" value="ECO:0007669"/>
    <property type="project" value="UniProtKB-KW"/>
</dbReference>
<protein>
    <submittedName>
        <fullName evidence="7">Rhomboid family intramembrane serine protease</fullName>
    </submittedName>
</protein>
<dbReference type="Proteomes" id="UP000196084">
    <property type="component" value="Unassembled WGS sequence"/>
</dbReference>
<dbReference type="GO" id="GO:0004252">
    <property type="term" value="F:serine-type endopeptidase activity"/>
    <property type="evidence" value="ECO:0007669"/>
    <property type="project" value="InterPro"/>
</dbReference>
<evidence type="ECO:0000256" key="1">
    <source>
        <dbReference type="ARBA" id="ARBA00004141"/>
    </source>
</evidence>
<name>A0A202E900_9EURY</name>
<evidence type="ECO:0000256" key="3">
    <source>
        <dbReference type="ARBA" id="ARBA00022989"/>
    </source>
</evidence>
<keyword evidence="4 5" id="KW-0472">Membrane</keyword>
<evidence type="ECO:0000313" key="8">
    <source>
        <dbReference type="Proteomes" id="UP000196084"/>
    </source>
</evidence>
<organism evidence="7 8">
    <name type="scientific">Natronolimnobius baerhuensis</name>
    <dbReference type="NCBI Taxonomy" id="253108"/>
    <lineage>
        <taxon>Archaea</taxon>
        <taxon>Methanobacteriati</taxon>
        <taxon>Methanobacteriota</taxon>
        <taxon>Stenosarchaea group</taxon>
        <taxon>Halobacteria</taxon>
        <taxon>Halobacteriales</taxon>
        <taxon>Natrialbaceae</taxon>
        <taxon>Natronolimnobius</taxon>
    </lineage>
</organism>
<gene>
    <name evidence="7" type="ORF">B2G88_10130</name>
</gene>
<dbReference type="OrthoDB" id="169619at2157"/>
<keyword evidence="3 5" id="KW-1133">Transmembrane helix</keyword>
<sequence>MSERAPSPVFELLLIFVVVFISQWIAEAVGLMGTLFVLSPPIADRPWTVVTSVYAHGNVGHLLSNSIALVIFGWPIARATTRIRFHVFFLVMGALAGISEIVVSALLAVVSSVVAALLPVVAIPTFPATGGVLGASGAVFALMGYLLAGNRFSSGIASVIQLPQWLAWVVFLGFAIAITLATAAPGVALIAHFTGFLLGLLAGRARVLNDGTQSAPSQPTP</sequence>
<feature type="transmembrane region" description="Helical" evidence="5">
    <location>
        <begin position="128"/>
        <end position="148"/>
    </location>
</feature>